<reference evidence="2 3" key="1">
    <citation type="journal article" date="2023" name="G3 (Bethesda)">
        <title>A chromosome-level genome assembly of Zasmidium syzygii isolated from banana leaves.</title>
        <authorList>
            <person name="van Westerhoven A.C."/>
            <person name="Mehrabi R."/>
            <person name="Talebi R."/>
            <person name="Steentjes M.B.F."/>
            <person name="Corcolon B."/>
            <person name="Chong P.A."/>
            <person name="Kema G.H.J."/>
            <person name="Seidl M.F."/>
        </authorList>
    </citation>
    <scope>NUCLEOTIDE SEQUENCE [LARGE SCALE GENOMIC DNA]</scope>
    <source>
        <strain evidence="2 3">P124</strain>
    </source>
</reference>
<comment type="caution">
    <text evidence="2">The sequence shown here is derived from an EMBL/GenBank/DDBJ whole genome shotgun (WGS) entry which is preliminary data.</text>
</comment>
<protein>
    <submittedName>
        <fullName evidence="2">Uncharacterized protein</fullName>
    </submittedName>
</protein>
<accession>A0ABR0E0P2</accession>
<gene>
    <name evidence="2" type="ORF">PRZ48_014167</name>
</gene>
<name>A0ABR0E0P2_ZASCE</name>
<feature type="region of interest" description="Disordered" evidence="1">
    <location>
        <begin position="103"/>
        <end position="219"/>
    </location>
</feature>
<sequence>MADRLPLDVTINRKYLRQDVITHQARVVSGGDTPIKTPDYFFEDYYTESEMAEFWGTSSEASAEPAPPKPAPVLALPTDHPTTGGKTVDNNYFEILEAQKAKYQKQKKTPTGAARGKTGFTSDARTPPTAPIKRSIPVLDDDELDGDLPSSPIKRSIPVLDDDELDADFTPSPVKRSVPVLDDDELDGDDLEEQLARAMAEDEPDEVATTPIKTSADASVPVLDDAELEADDLEEQLARALAEEDADEDDDNKTPDYFFEEFYADEDMNEQQDATAEKVEIETGAAKPSPKPDHTFEEAVQAPVKQKAATPTKAESKTSTTAPIPLHALFADDEDDENYTPAKKPTTTAQVKASKKAEPKTTTIAPRPLSALFSDDEDDLKNTSAQQKTFKKPEQKIAKKQDQKTGKKPEQKTPNKPEQKTFNKPEQKIFNKPEQKNFIKPEQKNFIKPEQKNLNKPEQKNFIKPEQKPAKKSEQTPSTKAEQKISKVAEHKISKKAVKKTPKKLELQSGVISAKWASWQSEVDYDWKWHTNADGSKTPQYAHTRRAPRGRDIWVERSKTFFSFPPEVRKMIYSYALFPKGVEGKGPCPMFTQNSTWKVKTPALLRTSFDVRREAIPIYYSEFKVGCSAPMYAKMWLSKIGREARLTLGAITVTWDFEDTKRGNEEQQRLGFYLDFRNFGVGVRKEIIKVTPKPRLI</sequence>
<evidence type="ECO:0000256" key="1">
    <source>
        <dbReference type="SAM" id="MobiDB-lite"/>
    </source>
</evidence>
<feature type="compositionally biased region" description="Acidic residues" evidence="1">
    <location>
        <begin position="181"/>
        <end position="193"/>
    </location>
</feature>
<dbReference type="Proteomes" id="UP001305779">
    <property type="component" value="Unassembled WGS sequence"/>
</dbReference>
<feature type="compositionally biased region" description="Basic and acidic residues" evidence="1">
    <location>
        <begin position="391"/>
        <end position="474"/>
    </location>
</feature>
<organism evidence="2 3">
    <name type="scientific">Zasmidium cellare</name>
    <name type="common">Wine cellar mold</name>
    <name type="synonym">Racodium cellare</name>
    <dbReference type="NCBI Taxonomy" id="395010"/>
    <lineage>
        <taxon>Eukaryota</taxon>
        <taxon>Fungi</taxon>
        <taxon>Dikarya</taxon>
        <taxon>Ascomycota</taxon>
        <taxon>Pezizomycotina</taxon>
        <taxon>Dothideomycetes</taxon>
        <taxon>Dothideomycetidae</taxon>
        <taxon>Mycosphaerellales</taxon>
        <taxon>Mycosphaerellaceae</taxon>
        <taxon>Zasmidium</taxon>
    </lineage>
</organism>
<evidence type="ECO:0000313" key="2">
    <source>
        <dbReference type="EMBL" id="KAK4494811.1"/>
    </source>
</evidence>
<proteinExistence type="predicted"/>
<feature type="region of interest" description="Disordered" evidence="1">
    <location>
        <begin position="267"/>
        <end position="486"/>
    </location>
</feature>
<keyword evidence="3" id="KW-1185">Reference proteome</keyword>
<dbReference type="EMBL" id="JAXOVC010000013">
    <property type="protein sequence ID" value="KAK4494811.1"/>
    <property type="molecule type" value="Genomic_DNA"/>
</dbReference>
<evidence type="ECO:0000313" key="3">
    <source>
        <dbReference type="Proteomes" id="UP001305779"/>
    </source>
</evidence>